<accession>A0A2U1JXT5</accession>
<dbReference type="InterPro" id="IPR016181">
    <property type="entry name" value="Acyl_CoA_acyltransferase"/>
</dbReference>
<comment type="caution">
    <text evidence="4">The sequence shown here is derived from an EMBL/GenBank/DDBJ whole genome shotgun (WGS) entry which is preliminary data.</text>
</comment>
<evidence type="ECO:0000256" key="2">
    <source>
        <dbReference type="ARBA" id="ARBA00023315"/>
    </source>
</evidence>
<dbReference type="GO" id="GO:0016747">
    <property type="term" value="F:acyltransferase activity, transferring groups other than amino-acyl groups"/>
    <property type="evidence" value="ECO:0007669"/>
    <property type="project" value="InterPro"/>
</dbReference>
<organism evidence="4 5">
    <name type="scientific">Pueribacillus theae</name>
    <dbReference type="NCBI Taxonomy" id="2171751"/>
    <lineage>
        <taxon>Bacteria</taxon>
        <taxon>Bacillati</taxon>
        <taxon>Bacillota</taxon>
        <taxon>Bacilli</taxon>
        <taxon>Bacillales</taxon>
        <taxon>Bacillaceae</taxon>
        <taxon>Pueribacillus</taxon>
    </lineage>
</organism>
<dbReference type="CDD" id="cd04301">
    <property type="entry name" value="NAT_SF"/>
    <property type="match status" value="1"/>
</dbReference>
<reference evidence="4 5" key="1">
    <citation type="submission" date="2018-04" db="EMBL/GenBank/DDBJ databases">
        <title>Camelliibacillus theae gen. nov., sp. nov., isolated from Pu'er tea.</title>
        <authorList>
            <person name="Niu L."/>
        </authorList>
    </citation>
    <scope>NUCLEOTIDE SEQUENCE [LARGE SCALE GENOMIC DNA]</scope>
    <source>
        <strain evidence="4 5">T8</strain>
    </source>
</reference>
<evidence type="ECO:0000259" key="3">
    <source>
        <dbReference type="PROSITE" id="PS51186"/>
    </source>
</evidence>
<dbReference type="PROSITE" id="PS51186">
    <property type="entry name" value="GNAT"/>
    <property type="match status" value="1"/>
</dbReference>
<dbReference type="PANTHER" id="PTHR43420:SF47">
    <property type="entry name" value="N-ACETYLTRANSFERASE DOMAIN-CONTAINING PROTEIN"/>
    <property type="match status" value="1"/>
</dbReference>
<dbReference type="Gene3D" id="3.40.630.30">
    <property type="match status" value="1"/>
</dbReference>
<dbReference type="InterPro" id="IPR050680">
    <property type="entry name" value="YpeA/RimI_acetyltransf"/>
</dbReference>
<evidence type="ECO:0000256" key="1">
    <source>
        <dbReference type="ARBA" id="ARBA00022679"/>
    </source>
</evidence>
<dbReference type="Pfam" id="PF00583">
    <property type="entry name" value="Acetyltransf_1"/>
    <property type="match status" value="1"/>
</dbReference>
<gene>
    <name evidence="4" type="ORF">DCC39_12175</name>
</gene>
<dbReference type="Proteomes" id="UP000245998">
    <property type="component" value="Unassembled WGS sequence"/>
</dbReference>
<dbReference type="SUPFAM" id="SSF55729">
    <property type="entry name" value="Acyl-CoA N-acyltransferases (Nat)"/>
    <property type="match status" value="1"/>
</dbReference>
<evidence type="ECO:0000313" key="4">
    <source>
        <dbReference type="EMBL" id="PWA10037.1"/>
    </source>
</evidence>
<dbReference type="AlphaFoldDB" id="A0A2U1JXT5"/>
<dbReference type="InterPro" id="IPR000182">
    <property type="entry name" value="GNAT_dom"/>
</dbReference>
<keyword evidence="5" id="KW-1185">Reference proteome</keyword>
<dbReference type="PANTHER" id="PTHR43420">
    <property type="entry name" value="ACETYLTRANSFERASE"/>
    <property type="match status" value="1"/>
</dbReference>
<dbReference type="EMBL" id="QCZG01000025">
    <property type="protein sequence ID" value="PWA10037.1"/>
    <property type="molecule type" value="Genomic_DNA"/>
</dbReference>
<keyword evidence="1 4" id="KW-0808">Transferase</keyword>
<feature type="domain" description="N-acetyltransferase" evidence="3">
    <location>
        <begin position="21"/>
        <end position="150"/>
    </location>
</feature>
<protein>
    <submittedName>
        <fullName evidence="4">GNAT family N-acetyltransferase</fullName>
    </submittedName>
</protein>
<keyword evidence="2" id="KW-0012">Acyltransferase</keyword>
<name>A0A2U1JXT5_9BACI</name>
<dbReference type="RefSeq" id="WP_116555179.1">
    <property type="nucleotide sequence ID" value="NZ_QCZG01000025.1"/>
</dbReference>
<dbReference type="OrthoDB" id="2900974at2"/>
<evidence type="ECO:0000313" key="5">
    <source>
        <dbReference type="Proteomes" id="UP000245998"/>
    </source>
</evidence>
<proteinExistence type="predicted"/>
<sequence length="150" mass="17086">MKVYQVPVHADQQLIEKIAGLLMQQMTRHDSDEAYQLLLNGINEALTEDSPANILVAEENGDILGVAFFNVGISLKMGGPYVWLNDLFVHNDYRNQGIAKKLLLHLIRWAERENIRGIELETGVNNSVTKHLYNSLGFHDIVSNRYCFNF</sequence>